<comment type="pathway">
    <text evidence="1">Porphyrin-containing compound metabolism; siroheme biosynthesis; sirohydrochlorin from precorrin-2: step 1/1.</text>
</comment>
<dbReference type="PANTHER" id="PTHR35330:SF1">
    <property type="entry name" value="SIROHEME BIOSYNTHESIS PROTEIN MET8"/>
    <property type="match status" value="1"/>
</dbReference>
<reference evidence="9 10" key="1">
    <citation type="submission" date="2018-11" db="EMBL/GenBank/DDBJ databases">
        <title>Vibrio LJC006 sp. nov., isolated from seawater during the bloom of the enteromorpha.</title>
        <authorList>
            <person name="Liang J."/>
        </authorList>
    </citation>
    <scope>NUCLEOTIDE SEQUENCE [LARGE SCALE GENOMIC DNA]</scope>
    <source>
        <strain evidence="9 10">LJC006</strain>
    </source>
</reference>
<dbReference type="SUPFAM" id="SSF51735">
    <property type="entry name" value="NAD(P)-binding Rossmann-fold domains"/>
    <property type="match status" value="1"/>
</dbReference>
<evidence type="ECO:0000259" key="8">
    <source>
        <dbReference type="Pfam" id="PF14824"/>
    </source>
</evidence>
<keyword evidence="3" id="KW-0560">Oxidoreductase</keyword>
<keyword evidence="4" id="KW-0520">NAD</keyword>
<dbReference type="Proteomes" id="UP000281112">
    <property type="component" value="Unassembled WGS sequence"/>
</dbReference>
<dbReference type="Gene3D" id="3.30.160.110">
    <property type="entry name" value="Siroheme synthase, domain 2"/>
    <property type="match status" value="1"/>
</dbReference>
<feature type="domain" description="Siroheme synthase central" evidence="8">
    <location>
        <begin position="121"/>
        <end position="147"/>
    </location>
</feature>
<dbReference type="OrthoDB" id="9815856at2"/>
<dbReference type="Pfam" id="PF13241">
    <property type="entry name" value="NAD_binding_7"/>
    <property type="match status" value="1"/>
</dbReference>
<dbReference type="EMBL" id="RJVQ01000003">
    <property type="protein sequence ID" value="RQW63545.1"/>
    <property type="molecule type" value="Genomic_DNA"/>
</dbReference>
<evidence type="ECO:0000256" key="2">
    <source>
        <dbReference type="ARBA" id="ARBA00012400"/>
    </source>
</evidence>
<dbReference type="Gene3D" id="1.10.8.210">
    <property type="entry name" value="Sirohaem synthase, dimerisation domain"/>
    <property type="match status" value="1"/>
</dbReference>
<comment type="caution">
    <text evidence="9">The sequence shown here is derived from an EMBL/GenBank/DDBJ whole genome shotgun (WGS) entry which is preliminary data.</text>
</comment>
<dbReference type="AlphaFoldDB" id="A0A3N9TJ11"/>
<dbReference type="RefSeq" id="WP_124937007.1">
    <property type="nucleotide sequence ID" value="NZ_RJVQ01000003.1"/>
</dbReference>
<proteinExistence type="predicted"/>
<dbReference type="InterPro" id="IPR036291">
    <property type="entry name" value="NAD(P)-bd_dom_sf"/>
</dbReference>
<comment type="catalytic activity">
    <reaction evidence="6">
        <text>precorrin-2 + NAD(+) = sirohydrochlorin + NADH + 2 H(+)</text>
        <dbReference type="Rhea" id="RHEA:15613"/>
        <dbReference type="ChEBI" id="CHEBI:15378"/>
        <dbReference type="ChEBI" id="CHEBI:57540"/>
        <dbReference type="ChEBI" id="CHEBI:57945"/>
        <dbReference type="ChEBI" id="CHEBI:58351"/>
        <dbReference type="ChEBI" id="CHEBI:58827"/>
        <dbReference type="EC" id="1.3.1.76"/>
    </reaction>
</comment>
<sequence>MQYFPLFMDLKDKPVLVIGGGEVASRKVEALVKAGADVLIVSPQVSETLQTLVSEEQCRWSASCYDSSVMDTYPFVQVWATTDSNELNHQIHADAKQRNLLINVVDDQPYCDFITPSMLNRGRIQIAVSSGGASPVLIRNLRETLESVLPQNLALLADFGASKRDSIKEALPTVDLRRKFWERFFADSEVKLADNNRVLEVRYQELISKPTYESCEENWIIIEKDVELLPLKALRFMQQAEIVLHSDHDCLAYLELCRRDAERAQYRTKADLVKLLNEHRKENKRIIVLIHPTLRYLYQQCSQAASLFLHGHIDKH</sequence>
<feature type="domain" description="Sirohaem synthase dimerisation" evidence="7">
    <location>
        <begin position="153"/>
        <end position="190"/>
    </location>
</feature>
<dbReference type="NCBIfam" id="TIGR01470">
    <property type="entry name" value="cysG_Nterm"/>
    <property type="match status" value="1"/>
</dbReference>
<evidence type="ECO:0000313" key="9">
    <source>
        <dbReference type="EMBL" id="RQW63545.1"/>
    </source>
</evidence>
<evidence type="ECO:0000259" key="7">
    <source>
        <dbReference type="Pfam" id="PF10414"/>
    </source>
</evidence>
<dbReference type="Gene3D" id="3.40.50.720">
    <property type="entry name" value="NAD(P)-binding Rossmann-like Domain"/>
    <property type="match status" value="1"/>
</dbReference>
<dbReference type="GO" id="GO:0008168">
    <property type="term" value="F:methyltransferase activity"/>
    <property type="evidence" value="ECO:0007669"/>
    <property type="project" value="InterPro"/>
</dbReference>
<keyword evidence="10" id="KW-1185">Reference proteome</keyword>
<dbReference type="SUPFAM" id="SSF53790">
    <property type="entry name" value="Tetrapyrrole methylase"/>
    <property type="match status" value="1"/>
</dbReference>
<dbReference type="InterPro" id="IPR035996">
    <property type="entry name" value="4pyrrol_Methylase_sf"/>
</dbReference>
<name>A0A3N9TJ11_9VIBR</name>
<dbReference type="UniPathway" id="UPA00262">
    <property type="reaction ID" value="UER00222"/>
</dbReference>
<evidence type="ECO:0000313" key="10">
    <source>
        <dbReference type="Proteomes" id="UP000281112"/>
    </source>
</evidence>
<evidence type="ECO:0000256" key="3">
    <source>
        <dbReference type="ARBA" id="ARBA00023002"/>
    </source>
</evidence>
<dbReference type="GO" id="GO:0019354">
    <property type="term" value="P:siroheme biosynthetic process"/>
    <property type="evidence" value="ECO:0007669"/>
    <property type="project" value="UniProtKB-UniPathway"/>
</dbReference>
<dbReference type="GO" id="GO:0004325">
    <property type="term" value="F:ferrochelatase activity"/>
    <property type="evidence" value="ECO:0007669"/>
    <property type="project" value="InterPro"/>
</dbReference>
<evidence type="ECO:0000256" key="6">
    <source>
        <dbReference type="ARBA" id="ARBA00047561"/>
    </source>
</evidence>
<keyword evidence="5" id="KW-0627">Porphyrin biosynthesis</keyword>
<dbReference type="SUPFAM" id="SSF75615">
    <property type="entry name" value="Siroheme synthase middle domains-like"/>
    <property type="match status" value="1"/>
</dbReference>
<protein>
    <recommendedName>
        <fullName evidence="2">precorrin-2 dehydrogenase</fullName>
        <ecNumber evidence="2">1.3.1.76</ecNumber>
    </recommendedName>
</protein>
<dbReference type="GO" id="GO:0043115">
    <property type="term" value="F:precorrin-2 dehydrogenase activity"/>
    <property type="evidence" value="ECO:0007669"/>
    <property type="project" value="UniProtKB-EC"/>
</dbReference>
<gene>
    <name evidence="9" type="ORF">EES38_09875</name>
</gene>
<evidence type="ECO:0000256" key="4">
    <source>
        <dbReference type="ARBA" id="ARBA00023027"/>
    </source>
</evidence>
<dbReference type="InterPro" id="IPR037115">
    <property type="entry name" value="Sirohaem_synt_dimer_dom_sf"/>
</dbReference>
<dbReference type="InterPro" id="IPR006367">
    <property type="entry name" value="Sirohaem_synthase_N"/>
</dbReference>
<dbReference type="Pfam" id="PF10414">
    <property type="entry name" value="CysG_dimeriser"/>
    <property type="match status" value="1"/>
</dbReference>
<dbReference type="Pfam" id="PF14824">
    <property type="entry name" value="Sirohm_synth_M"/>
    <property type="match status" value="1"/>
</dbReference>
<organism evidence="9 10">
    <name type="scientific">Vibrio viridaestus</name>
    <dbReference type="NCBI Taxonomy" id="2487322"/>
    <lineage>
        <taxon>Bacteria</taxon>
        <taxon>Pseudomonadati</taxon>
        <taxon>Pseudomonadota</taxon>
        <taxon>Gammaproteobacteria</taxon>
        <taxon>Vibrionales</taxon>
        <taxon>Vibrionaceae</taxon>
        <taxon>Vibrio</taxon>
    </lineage>
</organism>
<dbReference type="PANTHER" id="PTHR35330">
    <property type="entry name" value="SIROHEME BIOSYNTHESIS PROTEIN MET8"/>
    <property type="match status" value="1"/>
</dbReference>
<dbReference type="InterPro" id="IPR028281">
    <property type="entry name" value="Sirohaem_synthase_central"/>
</dbReference>
<evidence type="ECO:0000256" key="5">
    <source>
        <dbReference type="ARBA" id="ARBA00023244"/>
    </source>
</evidence>
<dbReference type="InterPro" id="IPR019478">
    <property type="entry name" value="Sirohaem_synthase_dimer_dom"/>
</dbReference>
<dbReference type="InterPro" id="IPR028161">
    <property type="entry name" value="Met8-like"/>
</dbReference>
<accession>A0A3N9TJ11</accession>
<dbReference type="EC" id="1.3.1.76" evidence="2"/>
<evidence type="ECO:0000256" key="1">
    <source>
        <dbReference type="ARBA" id="ARBA00005010"/>
    </source>
</evidence>